<evidence type="ECO:0000256" key="6">
    <source>
        <dbReference type="SAM" id="MobiDB-lite"/>
    </source>
</evidence>
<accession>A0A4S4LL08</accession>
<dbReference type="InterPro" id="IPR001356">
    <property type="entry name" value="HD"/>
</dbReference>
<evidence type="ECO:0000256" key="1">
    <source>
        <dbReference type="ARBA" id="ARBA00023125"/>
    </source>
</evidence>
<evidence type="ECO:0000256" key="3">
    <source>
        <dbReference type="ARBA" id="ARBA00023242"/>
    </source>
</evidence>
<feature type="compositionally biased region" description="Polar residues" evidence="6">
    <location>
        <begin position="37"/>
        <end position="67"/>
    </location>
</feature>
<dbReference type="OrthoDB" id="6159439at2759"/>
<feature type="region of interest" description="Disordered" evidence="6">
    <location>
        <begin position="435"/>
        <end position="458"/>
    </location>
</feature>
<feature type="region of interest" description="Disordered" evidence="6">
    <location>
        <begin position="335"/>
        <end position="367"/>
    </location>
</feature>
<feature type="DNA-binding region" description="Homeobox" evidence="4">
    <location>
        <begin position="74"/>
        <end position="133"/>
    </location>
</feature>
<dbReference type="EMBL" id="SGPL01000416">
    <property type="protein sequence ID" value="THH12804.1"/>
    <property type="molecule type" value="Genomic_DNA"/>
</dbReference>
<keyword evidence="1 4" id="KW-0238">DNA-binding</keyword>
<dbReference type="Pfam" id="PF00046">
    <property type="entry name" value="Homeodomain"/>
    <property type="match status" value="1"/>
</dbReference>
<sequence>MRPPTRSTRSSSRSLSEHAISQSRESAKSPSLRLLLPQTQSHSKSSSNAVDAGSTAGSAAPNISSTKPGEHLTERKARHRMTDRQLQMLEALFQQTTHPTKEEKAALARDFKVDVKTVTVWFQNKRQTMKRHRDSRDDASAVHTLDHDFVAPLPVAAAATSPQTPFLSSNAAHFQLSGPGFPGYFGFAAYPYRDSPYQDSNSIEVGMGMAPTPTFANLEFVSIDPAGPFPNHRPQQPQPQPPVSPRPQPELDYPAPARPPRHALTLVHREPNIPRTPNDDEAIPRVHPNPRSHIHTRSSSRKENIPPQELDRHVIASPLSFLYRQRQIPILDLPDNAPRVDLRPRTRDADDAVNPGLDEGADAGKGKRTRTLEWACDRDRERATKRRRDHGSSVVGTGAELTPESTDDEELSLSGLGLGISRTLDSGSAFADWTKDVSTTTPKRPTASSSLVPPAAPRARVPSEYYADFSADVVEGAVTLLSLKQSGRRSGREIFP</sequence>
<dbReference type="InterPro" id="IPR009057">
    <property type="entry name" value="Homeodomain-like_sf"/>
</dbReference>
<feature type="compositionally biased region" description="Pro residues" evidence="6">
    <location>
        <begin position="236"/>
        <end position="248"/>
    </location>
</feature>
<evidence type="ECO:0000256" key="5">
    <source>
        <dbReference type="RuleBase" id="RU000682"/>
    </source>
</evidence>
<proteinExistence type="predicted"/>
<dbReference type="PANTHER" id="PTHR24327">
    <property type="entry name" value="HOMEOBOX PROTEIN"/>
    <property type="match status" value="1"/>
</dbReference>
<keyword evidence="2 4" id="KW-0371">Homeobox</keyword>
<feature type="region of interest" description="Disordered" evidence="6">
    <location>
        <begin position="222"/>
        <end position="309"/>
    </location>
</feature>
<dbReference type="PANTHER" id="PTHR24327:SF41">
    <property type="entry name" value="BRAIN-SPECIFIC HOMEOBOX PROTEIN"/>
    <property type="match status" value="1"/>
</dbReference>
<dbReference type="SMART" id="SM00389">
    <property type="entry name" value="HOX"/>
    <property type="match status" value="1"/>
</dbReference>
<comment type="subcellular location">
    <subcellularLocation>
        <location evidence="4 5">Nucleus</location>
    </subcellularLocation>
</comment>
<dbReference type="SUPFAM" id="SSF46689">
    <property type="entry name" value="Homeodomain-like"/>
    <property type="match status" value="1"/>
</dbReference>
<dbReference type="GO" id="GO:0005634">
    <property type="term" value="C:nucleus"/>
    <property type="evidence" value="ECO:0007669"/>
    <property type="project" value="UniProtKB-SubCell"/>
</dbReference>
<dbReference type="AlphaFoldDB" id="A0A4S4LL08"/>
<evidence type="ECO:0000313" key="8">
    <source>
        <dbReference type="EMBL" id="THH12804.1"/>
    </source>
</evidence>
<feature type="compositionally biased region" description="Basic and acidic residues" evidence="6">
    <location>
        <begin position="68"/>
        <end position="80"/>
    </location>
</feature>
<dbReference type="Gene3D" id="1.10.10.60">
    <property type="entry name" value="Homeodomain-like"/>
    <property type="match status" value="1"/>
</dbReference>
<evidence type="ECO:0000256" key="4">
    <source>
        <dbReference type="PROSITE-ProRule" id="PRU00108"/>
    </source>
</evidence>
<evidence type="ECO:0000259" key="7">
    <source>
        <dbReference type="PROSITE" id="PS50071"/>
    </source>
</evidence>
<dbReference type="GO" id="GO:0000981">
    <property type="term" value="F:DNA-binding transcription factor activity, RNA polymerase II-specific"/>
    <property type="evidence" value="ECO:0007669"/>
    <property type="project" value="TreeGrafter"/>
</dbReference>
<dbReference type="CDD" id="cd00086">
    <property type="entry name" value="homeodomain"/>
    <property type="match status" value="1"/>
</dbReference>
<feature type="compositionally biased region" description="Basic and acidic residues" evidence="6">
    <location>
        <begin position="338"/>
        <end position="350"/>
    </location>
</feature>
<feature type="region of interest" description="Disordered" evidence="6">
    <location>
        <begin position="1"/>
        <end position="80"/>
    </location>
</feature>
<keyword evidence="3 4" id="KW-0539">Nucleus</keyword>
<organism evidence="8 9">
    <name type="scientific">Bondarzewia mesenterica</name>
    <dbReference type="NCBI Taxonomy" id="1095465"/>
    <lineage>
        <taxon>Eukaryota</taxon>
        <taxon>Fungi</taxon>
        <taxon>Dikarya</taxon>
        <taxon>Basidiomycota</taxon>
        <taxon>Agaricomycotina</taxon>
        <taxon>Agaricomycetes</taxon>
        <taxon>Russulales</taxon>
        <taxon>Bondarzewiaceae</taxon>
        <taxon>Bondarzewia</taxon>
    </lineage>
</organism>
<feature type="compositionally biased region" description="Basic and acidic residues" evidence="6">
    <location>
        <begin position="300"/>
        <end position="309"/>
    </location>
</feature>
<dbReference type="PROSITE" id="PS50071">
    <property type="entry name" value="HOMEOBOX_2"/>
    <property type="match status" value="1"/>
</dbReference>
<protein>
    <recommendedName>
        <fullName evidence="7">Homeobox domain-containing protein</fullName>
    </recommendedName>
</protein>
<name>A0A4S4LL08_9AGAM</name>
<keyword evidence="9" id="KW-1185">Reference proteome</keyword>
<evidence type="ECO:0000313" key="9">
    <source>
        <dbReference type="Proteomes" id="UP000310158"/>
    </source>
</evidence>
<feature type="compositionally biased region" description="Basic residues" evidence="6">
    <location>
        <begin position="288"/>
        <end position="299"/>
    </location>
</feature>
<comment type="caution">
    <text evidence="8">The sequence shown here is derived from an EMBL/GenBank/DDBJ whole genome shotgun (WGS) entry which is preliminary data.</text>
</comment>
<gene>
    <name evidence="8" type="ORF">EW146_g7354</name>
</gene>
<reference evidence="8 9" key="1">
    <citation type="submission" date="2019-02" db="EMBL/GenBank/DDBJ databases">
        <title>Genome sequencing of the rare red list fungi Bondarzewia mesenterica.</title>
        <authorList>
            <person name="Buettner E."/>
            <person name="Kellner H."/>
        </authorList>
    </citation>
    <scope>NUCLEOTIDE SEQUENCE [LARGE SCALE GENOMIC DNA]</scope>
    <source>
        <strain evidence="8 9">DSM 108281</strain>
    </source>
</reference>
<feature type="compositionally biased region" description="Low complexity" evidence="6">
    <location>
        <begin position="447"/>
        <end position="458"/>
    </location>
</feature>
<dbReference type="GO" id="GO:0000978">
    <property type="term" value="F:RNA polymerase II cis-regulatory region sequence-specific DNA binding"/>
    <property type="evidence" value="ECO:0007669"/>
    <property type="project" value="TreeGrafter"/>
</dbReference>
<evidence type="ECO:0000256" key="2">
    <source>
        <dbReference type="ARBA" id="ARBA00023155"/>
    </source>
</evidence>
<feature type="compositionally biased region" description="Low complexity" evidence="6">
    <location>
        <begin position="1"/>
        <end position="14"/>
    </location>
</feature>
<dbReference type="InterPro" id="IPR050460">
    <property type="entry name" value="Distal-less_Homeobox_TF"/>
</dbReference>
<feature type="domain" description="Homeobox" evidence="7">
    <location>
        <begin position="72"/>
        <end position="132"/>
    </location>
</feature>
<dbReference type="Proteomes" id="UP000310158">
    <property type="component" value="Unassembled WGS sequence"/>
</dbReference>
<feature type="region of interest" description="Disordered" evidence="6">
    <location>
        <begin position="380"/>
        <end position="410"/>
    </location>
</feature>